<evidence type="ECO:0000256" key="1">
    <source>
        <dbReference type="ARBA" id="ARBA00004370"/>
    </source>
</evidence>
<evidence type="ECO:0000256" key="3">
    <source>
        <dbReference type="SAM" id="MobiDB-lite"/>
    </source>
</evidence>
<feature type="compositionally biased region" description="Acidic residues" evidence="3">
    <location>
        <begin position="27"/>
        <end position="36"/>
    </location>
</feature>
<feature type="transmembrane region" description="Helical" evidence="4">
    <location>
        <begin position="89"/>
        <end position="112"/>
    </location>
</feature>
<dbReference type="STRING" id="1108044.GOOTI_130_00420"/>
<reference evidence="5" key="1">
    <citation type="submission" date="2012-02" db="EMBL/GenBank/DDBJ databases">
        <title>Whole genome shotgun sequence of Gordonia otitidis NBRC 100426.</title>
        <authorList>
            <person name="Yoshida I."/>
            <person name="Hosoyama A."/>
            <person name="Tsuchikane K."/>
            <person name="Katsumata H."/>
            <person name="Yamazaki S."/>
            <person name="Fujita N."/>
        </authorList>
    </citation>
    <scope>NUCLEOTIDE SEQUENCE [LARGE SCALE GENOMIC DNA]</scope>
    <source>
        <strain evidence="5">NBRC 100426</strain>
    </source>
</reference>
<comment type="subcellular location">
    <subcellularLocation>
        <location evidence="1">Membrane</location>
    </subcellularLocation>
</comment>
<dbReference type="EMBL" id="BAFB01000130">
    <property type="protein sequence ID" value="GAB34949.1"/>
    <property type="molecule type" value="Genomic_DNA"/>
</dbReference>
<proteinExistence type="predicted"/>
<feature type="compositionally biased region" description="Basic and acidic residues" evidence="3">
    <location>
        <begin position="17"/>
        <end position="26"/>
    </location>
</feature>
<organism evidence="5 6">
    <name type="scientific">Gordonia otitidis (strain DSM 44809 / CCUG 52243 / JCM 12355 / NBRC 100426 / IFM 10032)</name>
    <dbReference type="NCBI Taxonomy" id="1108044"/>
    <lineage>
        <taxon>Bacteria</taxon>
        <taxon>Bacillati</taxon>
        <taxon>Actinomycetota</taxon>
        <taxon>Actinomycetes</taxon>
        <taxon>Mycobacteriales</taxon>
        <taxon>Gordoniaceae</taxon>
        <taxon>Gordonia</taxon>
    </lineage>
</organism>
<feature type="compositionally biased region" description="Basic and acidic residues" evidence="3">
    <location>
        <begin position="43"/>
        <end position="56"/>
    </location>
</feature>
<keyword evidence="2 4" id="KW-0472">Membrane</keyword>
<sequence>MSSVNLGRFGRITITRDNTDTNRDTDGDAATEEAPTEDATPSAERDDISTDVKRAVESTAEQGSAESGDEPADESGGVAGSRPRPLARVMLLAVTGVVVIAALTIGTVLAVANQRRTDVNAAAGEVTSTVDRQVTAMLSYDHATVQKQLDAAGSGLTPQFRPEFSRLVADAVIPGAREKQINTKVIVAGSSIVSLERDRAELLMMLNQLTTSAAAPDPSTTGSRVLVTAVRSGDTWLVDSLKPI</sequence>
<dbReference type="RefSeq" id="WP_007239177.1">
    <property type="nucleotide sequence ID" value="NZ_BAFB01000130.1"/>
</dbReference>
<name>H5TN91_GORO1</name>
<dbReference type="Proteomes" id="UP000005038">
    <property type="component" value="Unassembled WGS sequence"/>
</dbReference>
<dbReference type="PANTHER" id="PTHR37042">
    <property type="entry name" value="OUTER MEMBRANE PROTEIN RV1973"/>
    <property type="match status" value="1"/>
</dbReference>
<dbReference type="AlphaFoldDB" id="H5TN91"/>
<gene>
    <name evidence="5" type="ORF">GOOTI_130_00420</name>
</gene>
<keyword evidence="4" id="KW-0812">Transmembrane</keyword>
<dbReference type="PANTHER" id="PTHR37042:SF4">
    <property type="entry name" value="OUTER MEMBRANE PROTEIN RV1973"/>
    <property type="match status" value="1"/>
</dbReference>
<accession>H5TN91</accession>
<evidence type="ECO:0000256" key="4">
    <source>
        <dbReference type="SAM" id="Phobius"/>
    </source>
</evidence>
<evidence type="ECO:0000313" key="6">
    <source>
        <dbReference type="Proteomes" id="UP000005038"/>
    </source>
</evidence>
<evidence type="ECO:0000256" key="2">
    <source>
        <dbReference type="ARBA" id="ARBA00023136"/>
    </source>
</evidence>
<protein>
    <recommendedName>
        <fullName evidence="7">Mce-associated membrane protein</fullName>
    </recommendedName>
</protein>
<feature type="region of interest" description="Disordered" evidence="3">
    <location>
        <begin position="1"/>
        <end position="81"/>
    </location>
</feature>
<evidence type="ECO:0008006" key="7">
    <source>
        <dbReference type="Google" id="ProtNLM"/>
    </source>
</evidence>
<dbReference type="OrthoDB" id="4377606at2"/>
<dbReference type="GO" id="GO:0016020">
    <property type="term" value="C:membrane"/>
    <property type="evidence" value="ECO:0007669"/>
    <property type="project" value="UniProtKB-SubCell"/>
</dbReference>
<evidence type="ECO:0000313" key="5">
    <source>
        <dbReference type="EMBL" id="GAB34949.1"/>
    </source>
</evidence>
<comment type="caution">
    <text evidence="5">The sequence shown here is derived from an EMBL/GenBank/DDBJ whole genome shotgun (WGS) entry which is preliminary data.</text>
</comment>
<keyword evidence="4" id="KW-1133">Transmembrane helix</keyword>
<keyword evidence="6" id="KW-1185">Reference proteome</keyword>